<name>A0A379JL05_9NOCA</name>
<feature type="domain" description="CdaR GGDEF-like" evidence="3">
    <location>
        <begin position="310"/>
        <end position="431"/>
    </location>
</feature>
<dbReference type="PANTHER" id="PTHR33744">
    <property type="entry name" value="CARBOHYDRATE DIACID REGULATOR"/>
    <property type="match status" value="1"/>
</dbReference>
<dbReference type="InterPro" id="IPR051448">
    <property type="entry name" value="CdaR-like_regulators"/>
</dbReference>
<dbReference type="Proteomes" id="UP000255467">
    <property type="component" value="Unassembled WGS sequence"/>
</dbReference>
<dbReference type="InterPro" id="IPR042070">
    <property type="entry name" value="PucR_C-HTH_sf"/>
</dbReference>
<evidence type="ECO:0000313" key="5">
    <source>
        <dbReference type="Proteomes" id="UP000255467"/>
    </source>
</evidence>
<comment type="similarity">
    <text evidence="1">Belongs to the CdaR family.</text>
</comment>
<proteinExistence type="inferred from homology"/>
<reference evidence="4 5" key="1">
    <citation type="submission" date="2018-06" db="EMBL/GenBank/DDBJ databases">
        <authorList>
            <consortium name="Pathogen Informatics"/>
            <person name="Doyle S."/>
        </authorList>
    </citation>
    <scope>NUCLEOTIDE SEQUENCE [LARGE SCALE GENOMIC DNA]</scope>
    <source>
        <strain evidence="4 5">NCTC1934</strain>
    </source>
</reference>
<dbReference type="PANTHER" id="PTHR33744:SF17">
    <property type="entry name" value="CONSERVED PROTEIN"/>
    <property type="match status" value="1"/>
</dbReference>
<evidence type="ECO:0000256" key="1">
    <source>
        <dbReference type="ARBA" id="ARBA00006754"/>
    </source>
</evidence>
<gene>
    <name evidence="4" type="ORF">NCTC1934_06681</name>
</gene>
<protein>
    <submittedName>
        <fullName evidence="4">Sugar diacid utilization regulator</fullName>
    </submittedName>
</protein>
<dbReference type="InterPro" id="IPR041522">
    <property type="entry name" value="CdaR_GGDEF"/>
</dbReference>
<dbReference type="RefSeq" id="WP_115061697.1">
    <property type="nucleotide sequence ID" value="NZ_UGRY01000007.1"/>
</dbReference>
<dbReference type="Pfam" id="PF13556">
    <property type="entry name" value="HTH_30"/>
    <property type="match status" value="1"/>
</dbReference>
<dbReference type="STRING" id="1406858.GCA_000710895_06909"/>
<feature type="domain" description="PucR C-terminal helix-turn-helix" evidence="2">
    <location>
        <begin position="487"/>
        <end position="545"/>
    </location>
</feature>
<dbReference type="EMBL" id="UGRY01000007">
    <property type="protein sequence ID" value="SUD49329.1"/>
    <property type="molecule type" value="Genomic_DNA"/>
</dbReference>
<organism evidence="4 5">
    <name type="scientific">Nocardia otitidiscaviarum</name>
    <dbReference type="NCBI Taxonomy" id="1823"/>
    <lineage>
        <taxon>Bacteria</taxon>
        <taxon>Bacillati</taxon>
        <taxon>Actinomycetota</taxon>
        <taxon>Actinomycetes</taxon>
        <taxon>Mycobacteriales</taxon>
        <taxon>Nocardiaceae</taxon>
        <taxon>Nocardia</taxon>
    </lineage>
</organism>
<keyword evidence="5" id="KW-1185">Reference proteome</keyword>
<evidence type="ECO:0000313" key="4">
    <source>
        <dbReference type="EMBL" id="SUD49329.1"/>
    </source>
</evidence>
<dbReference type="OrthoDB" id="3190266at2"/>
<dbReference type="Gene3D" id="1.10.10.2840">
    <property type="entry name" value="PucR C-terminal helix-turn-helix domain"/>
    <property type="match status" value="1"/>
</dbReference>
<evidence type="ECO:0000259" key="2">
    <source>
        <dbReference type="Pfam" id="PF13556"/>
    </source>
</evidence>
<dbReference type="AlphaFoldDB" id="A0A379JL05"/>
<evidence type="ECO:0000259" key="3">
    <source>
        <dbReference type="Pfam" id="PF17853"/>
    </source>
</evidence>
<accession>A0A379JL05</accession>
<dbReference type="Pfam" id="PF17853">
    <property type="entry name" value="GGDEF_2"/>
    <property type="match status" value="1"/>
</dbReference>
<sequence length="554" mass="59757">MAAVRSSIPLAELLSALTDAVAELVDAPAGTAVGIGSVAFLDTGDLTAEPPPARALPHLFLQVSVSIEDAVRWLELLADGCPVELRPRAVFIKDADTLPDVRAAARAAGVALVSVNPQARWEMVHALVNRIIRAGGTPHSAGAPGALTPDTDLFGLAQTVAESTGGLVSIEDEQSRVLAYSADSTDDADPVRRLSVLGRQGPPGYLRWLQRTHVFERLHSSGDVVAVPANGEWETRGRLAIGIRAHGRPGDRPEPLGTIWVQEAAEALPADCADVLRGAAAIAARVLWRARHAPSTDTLLIQRLFGEHGGDVDIPSVAATFGIAAEGSGAVVGFGCADRARPDDAAIRRAAVTLRLHASSFRQDCVTTVIDSRPYVLFPEHHSIDSVESWTRQIILRLEEQSGSSLRAAISAPVAGLADVARARAEVDRVLDRTAALPHTEQVTTLARSRTTVLLGEILTLITNNPQLRDPRLDTVIDYDTRYSAELRDSVEQYLRCHGDVRTAARLLRIHPNTLRYRLRRAGHILHMDLDDPADRLLLELQLAADREKRGETR</sequence>
<dbReference type="InterPro" id="IPR025736">
    <property type="entry name" value="PucR_C-HTH_dom"/>
</dbReference>